<keyword evidence="1" id="KW-0547">Nucleotide-binding</keyword>
<dbReference type="Gene3D" id="2.30.30.940">
    <property type="match status" value="1"/>
</dbReference>
<dbReference type="RefSeq" id="WP_136953170.1">
    <property type="nucleotide sequence ID" value="NZ_CP039712.1"/>
</dbReference>
<dbReference type="KEGG" id="vao:FA707_04870"/>
<protein>
    <recommendedName>
        <fullName evidence="3">AAA+ ATPase domain-containing protein</fullName>
    </recommendedName>
</protein>
<name>A0A4D7CWG7_9ENTE</name>
<dbReference type="GO" id="GO:0005524">
    <property type="term" value="F:ATP binding"/>
    <property type="evidence" value="ECO:0007669"/>
    <property type="project" value="UniProtKB-KW"/>
</dbReference>
<keyword evidence="5" id="KW-1185">Reference proteome</keyword>
<dbReference type="GO" id="GO:0003678">
    <property type="term" value="F:DNA helicase activity"/>
    <property type="evidence" value="ECO:0007669"/>
    <property type="project" value="UniProtKB-ARBA"/>
</dbReference>
<dbReference type="Pfam" id="PF13538">
    <property type="entry name" value="UvrD_C_2"/>
    <property type="match status" value="1"/>
</dbReference>
<dbReference type="Gene3D" id="3.40.50.300">
    <property type="entry name" value="P-loop containing nucleotide triphosphate hydrolases"/>
    <property type="match status" value="2"/>
</dbReference>
<evidence type="ECO:0000256" key="2">
    <source>
        <dbReference type="ARBA" id="ARBA00022840"/>
    </source>
</evidence>
<evidence type="ECO:0000256" key="1">
    <source>
        <dbReference type="ARBA" id="ARBA00022741"/>
    </source>
</evidence>
<dbReference type="InterPro" id="IPR027785">
    <property type="entry name" value="UvrD-like_helicase_C"/>
</dbReference>
<dbReference type="EMBL" id="CP039712">
    <property type="protein sequence ID" value="QCI86336.1"/>
    <property type="molecule type" value="Genomic_DNA"/>
</dbReference>
<evidence type="ECO:0000313" key="5">
    <source>
        <dbReference type="Proteomes" id="UP000298615"/>
    </source>
</evidence>
<reference evidence="4 5" key="1">
    <citation type="submission" date="2019-04" db="EMBL/GenBank/DDBJ databases">
        <title>Vagococcus sp. nov., isolated from faeces of yaks (Bos grunniens).</title>
        <authorList>
            <person name="Ge Y."/>
        </authorList>
    </citation>
    <scope>NUCLEOTIDE SEQUENCE [LARGE SCALE GENOMIC DNA]</scope>
    <source>
        <strain evidence="4 5">MN-17</strain>
    </source>
</reference>
<proteinExistence type="predicted"/>
<evidence type="ECO:0000259" key="3">
    <source>
        <dbReference type="SMART" id="SM00382"/>
    </source>
</evidence>
<keyword evidence="2" id="KW-0067">ATP-binding</keyword>
<sequence length="762" mass="86679">MEKFNNVEFTVTRIMSRNETKAKEMFSYYINGNISKVAGEKNCKELHSRVGKRNASITFAFEEEVNVRDKFTADVKVCQSSNGQYFLKCLCVQKEIPASDSKLYGYLASKSKEQKPKITKKDWEKIIEIKPLDEIIKSGISKEELMEMNIKESKVDTIIKVLTENVIHLGRIQALTKALALNVAESIKILDKFSVQDNQDVDSIVNQIKSNPFILMFNYSFSFERCEQIFENPKIKVAEKVWNAARLYNMLTTLLLNNGGYYILKQELESEWTAYEEEKSSNVSSISFDDLLNYLINSEFVKCGLSRNDNEQTANFVTTNRLYEGECELAFEIATKLSREVKGSTAINIDGLSVPQNAAARLILRDFAIITGGPGTGKTTTCKGLIELIEKLFPNKKICLLAPTGKAAKRLAESTNREVMTVHKKLEIINSDDDRTVTVFDSNDIVIIDEASMLSTYLLLKVFRSMQPETKLILIGDVNQLPSIEYGKQFSDLLNVEEISNIRLRDVYRQQKDSKIIDISDAIINNTSEIKKLFEVNRNEEKFFDGKNESKIVDTVVKLSKKWKEKGNTLEDMLVLTPINNGLIGKDELNKKLQKVWNEQNNSQYVLDQDRSIKFYENDKVMQLVNDSDQGLVNGDVGTITKVIPKNDGGIVEVKFDNAIVTYDSTNLKELDLAYAYTVHKSQGSEAKFVILVSPPEKVFKGNKNLYYTAVTRAKEFLIVVGCQETFVNSCEISALENRHTLLTERVKQNIRKLKENSKWKQ</sequence>
<dbReference type="CDD" id="cd18809">
    <property type="entry name" value="SF1_C_RecD"/>
    <property type="match status" value="1"/>
</dbReference>
<feature type="domain" description="AAA+ ATPase" evidence="3">
    <location>
        <begin position="364"/>
        <end position="513"/>
    </location>
</feature>
<dbReference type="InterPro" id="IPR003593">
    <property type="entry name" value="AAA+_ATPase"/>
</dbReference>
<dbReference type="PANTHER" id="PTHR43788:SF6">
    <property type="entry name" value="DNA HELICASE B"/>
    <property type="match status" value="1"/>
</dbReference>
<dbReference type="SUPFAM" id="SSF52540">
    <property type="entry name" value="P-loop containing nucleoside triphosphate hydrolases"/>
    <property type="match status" value="2"/>
</dbReference>
<dbReference type="Pfam" id="PF18335">
    <property type="entry name" value="SH3_13"/>
    <property type="match status" value="1"/>
</dbReference>
<organism evidence="4 5">
    <name type="scientific">Vagococcus zengguangii</name>
    <dbReference type="NCBI Taxonomy" id="2571750"/>
    <lineage>
        <taxon>Bacteria</taxon>
        <taxon>Bacillati</taxon>
        <taxon>Bacillota</taxon>
        <taxon>Bacilli</taxon>
        <taxon>Lactobacillales</taxon>
        <taxon>Enterococcaceae</taxon>
        <taxon>Vagococcus</taxon>
    </lineage>
</organism>
<dbReference type="InterPro" id="IPR041451">
    <property type="entry name" value="RecD2_SH13"/>
</dbReference>
<dbReference type="CDD" id="cd17933">
    <property type="entry name" value="DEXSc_RecD-like"/>
    <property type="match status" value="1"/>
</dbReference>
<dbReference type="InterPro" id="IPR050534">
    <property type="entry name" value="Coronavir_polyprotein_1ab"/>
</dbReference>
<dbReference type="SMART" id="SM00382">
    <property type="entry name" value="AAA"/>
    <property type="match status" value="1"/>
</dbReference>
<evidence type="ECO:0000313" key="4">
    <source>
        <dbReference type="EMBL" id="QCI86336.1"/>
    </source>
</evidence>
<dbReference type="AlphaFoldDB" id="A0A4D7CWG7"/>
<dbReference type="Proteomes" id="UP000298615">
    <property type="component" value="Chromosome"/>
</dbReference>
<dbReference type="PANTHER" id="PTHR43788">
    <property type="entry name" value="DNA2/NAM7 HELICASE FAMILY MEMBER"/>
    <property type="match status" value="1"/>
</dbReference>
<gene>
    <name evidence="4" type="ORF">FA707_04870</name>
</gene>
<dbReference type="InterPro" id="IPR027417">
    <property type="entry name" value="P-loop_NTPase"/>
</dbReference>
<dbReference type="Pfam" id="PF13604">
    <property type="entry name" value="AAA_30"/>
    <property type="match status" value="1"/>
</dbReference>
<accession>A0A4D7CWG7</accession>